<keyword evidence="2 9" id="KW-0812">Transmembrane</keyword>
<feature type="transmembrane region" description="Helical" evidence="9">
    <location>
        <begin position="268"/>
        <end position="289"/>
    </location>
</feature>
<dbReference type="PANTHER" id="PTHR24243">
    <property type="entry name" value="G-PROTEIN COUPLED RECEPTOR"/>
    <property type="match status" value="1"/>
</dbReference>
<feature type="region of interest" description="Disordered" evidence="8">
    <location>
        <begin position="237"/>
        <end position="261"/>
    </location>
</feature>
<evidence type="ECO:0000256" key="7">
    <source>
        <dbReference type="ARBA" id="ARBA00023224"/>
    </source>
</evidence>
<dbReference type="EMBL" id="JAWDGP010005772">
    <property type="protein sequence ID" value="KAK3752271.1"/>
    <property type="molecule type" value="Genomic_DNA"/>
</dbReference>
<comment type="subcellular location">
    <subcellularLocation>
        <location evidence="1">Membrane</location>
        <topology evidence="1">Multi-pass membrane protein</topology>
    </subcellularLocation>
</comment>
<comment type="caution">
    <text evidence="11">The sequence shown here is derived from an EMBL/GenBank/DDBJ whole genome shotgun (WGS) entry which is preliminary data.</text>
</comment>
<feature type="transmembrane region" description="Helical" evidence="9">
    <location>
        <begin position="25"/>
        <end position="51"/>
    </location>
</feature>
<evidence type="ECO:0000256" key="1">
    <source>
        <dbReference type="ARBA" id="ARBA00004141"/>
    </source>
</evidence>
<dbReference type="AlphaFoldDB" id="A0AAE1D1P3"/>
<dbReference type="PANTHER" id="PTHR24243:SF208">
    <property type="entry name" value="PYROKININ-1 RECEPTOR"/>
    <property type="match status" value="1"/>
</dbReference>
<keyword evidence="5 9" id="KW-0472">Membrane</keyword>
<feature type="domain" description="G-protein coupled receptors family 1 profile" evidence="10">
    <location>
        <begin position="44"/>
        <end position="328"/>
    </location>
</feature>
<keyword evidence="4" id="KW-0297">G-protein coupled receptor</keyword>
<dbReference type="InterPro" id="IPR019427">
    <property type="entry name" value="7TM_GPCR_serpentine_rcpt_Srw"/>
</dbReference>
<evidence type="ECO:0000256" key="2">
    <source>
        <dbReference type="ARBA" id="ARBA00022692"/>
    </source>
</evidence>
<evidence type="ECO:0000256" key="4">
    <source>
        <dbReference type="ARBA" id="ARBA00023040"/>
    </source>
</evidence>
<dbReference type="PRINTS" id="PR00237">
    <property type="entry name" value="GPCRRHODOPSN"/>
</dbReference>
<keyword evidence="3 9" id="KW-1133">Transmembrane helix</keyword>
<feature type="transmembrane region" description="Helical" evidence="9">
    <location>
        <begin position="309"/>
        <end position="328"/>
    </location>
</feature>
<evidence type="ECO:0000313" key="11">
    <source>
        <dbReference type="EMBL" id="KAK3752271.1"/>
    </source>
</evidence>
<proteinExistence type="predicted"/>
<dbReference type="SUPFAM" id="SSF81321">
    <property type="entry name" value="Family A G protein-coupled receptor-like"/>
    <property type="match status" value="1"/>
</dbReference>
<evidence type="ECO:0000256" key="3">
    <source>
        <dbReference type="ARBA" id="ARBA00022989"/>
    </source>
</evidence>
<feature type="transmembrane region" description="Helical" evidence="9">
    <location>
        <begin position="201"/>
        <end position="226"/>
    </location>
</feature>
<keyword evidence="6" id="KW-0675">Receptor</keyword>
<dbReference type="GO" id="GO:0008528">
    <property type="term" value="F:G protein-coupled peptide receptor activity"/>
    <property type="evidence" value="ECO:0007669"/>
    <property type="project" value="InterPro"/>
</dbReference>
<feature type="transmembrane region" description="Helical" evidence="9">
    <location>
        <begin position="149"/>
        <end position="169"/>
    </location>
</feature>
<feature type="compositionally biased region" description="Basic and acidic residues" evidence="8">
    <location>
        <begin position="356"/>
        <end position="375"/>
    </location>
</feature>
<gene>
    <name evidence="11" type="ORF">RRG08_011231</name>
</gene>
<evidence type="ECO:0000259" key="10">
    <source>
        <dbReference type="PROSITE" id="PS50262"/>
    </source>
</evidence>
<protein>
    <recommendedName>
        <fullName evidence="10">G-protein coupled receptors family 1 profile domain-containing protein</fullName>
    </recommendedName>
</protein>
<dbReference type="InterPro" id="IPR017452">
    <property type="entry name" value="GPCR_Rhodpsn_7TM"/>
</dbReference>
<evidence type="ECO:0000313" key="12">
    <source>
        <dbReference type="Proteomes" id="UP001283361"/>
    </source>
</evidence>
<dbReference type="PROSITE" id="PS50262">
    <property type="entry name" value="G_PROTEIN_RECEP_F1_2"/>
    <property type="match status" value="1"/>
</dbReference>
<keyword evidence="7" id="KW-0807">Transducer</keyword>
<evidence type="ECO:0000256" key="6">
    <source>
        <dbReference type="ARBA" id="ARBA00023170"/>
    </source>
</evidence>
<name>A0AAE1D1P3_9GAST</name>
<feature type="region of interest" description="Disordered" evidence="8">
    <location>
        <begin position="345"/>
        <end position="376"/>
    </location>
</feature>
<evidence type="ECO:0000256" key="9">
    <source>
        <dbReference type="SAM" id="Phobius"/>
    </source>
</evidence>
<feature type="compositionally biased region" description="Polar residues" evidence="8">
    <location>
        <begin position="487"/>
        <end position="502"/>
    </location>
</feature>
<sequence>MMSTQKSYCKPDRLAAMITFRQRDIVVFATSVGSYPVCIFGIVSNIINIVVFTKNGFTESVNVCLVALATLDLCSHMVVLGTAPLGILLSQNVQNLDFDPLSVMYLVACFLNGSLYNTACFISSFVNMERCLCFILPLRIKTLITPRRSAAAVATFFLASICSVLPAYLSMKLDWRPHATLNRSVLGLVTFRSDTSRMFDITYYITSIFHVFCFSILLASNAGLAVSLRKQAKWQRSVTSEPQTGNRNTTGSCRSRSPSSRNMRVGRMIQVVSLVLLVSYMPTIALLLMAMRIPEVGEISVDDTRTVTVWALATFVLSANSSMNILLYHRMNSRFRNTFKTLFRKGGPQVGPNRDGNARVDGARDKTKRHTETKGDVSVLGQKEICEIKVIRRRLGFRRKGKTKVGQRIECDSAMEKGKIDKIVECKGRVAGTKKEIEKQRTAKVGDTPTEVEMLKSGKTEASQTSMLSSDQHGLRWTGTGHKLATPETTVLADSSIQATTS</sequence>
<reference evidence="11" key="1">
    <citation type="journal article" date="2023" name="G3 (Bethesda)">
        <title>A reference genome for the long-term kleptoplast-retaining sea slug Elysia crispata morphotype clarki.</title>
        <authorList>
            <person name="Eastman K.E."/>
            <person name="Pendleton A.L."/>
            <person name="Shaikh M.A."/>
            <person name="Suttiyut T."/>
            <person name="Ogas R."/>
            <person name="Tomko P."/>
            <person name="Gavelis G."/>
            <person name="Widhalm J.R."/>
            <person name="Wisecaver J.H."/>
        </authorList>
    </citation>
    <scope>NUCLEOTIDE SEQUENCE</scope>
    <source>
        <strain evidence="11">ECLA1</strain>
    </source>
</reference>
<dbReference type="GO" id="GO:0016020">
    <property type="term" value="C:membrane"/>
    <property type="evidence" value="ECO:0007669"/>
    <property type="project" value="UniProtKB-SubCell"/>
</dbReference>
<feature type="compositionally biased region" description="Polar residues" evidence="8">
    <location>
        <begin position="460"/>
        <end position="472"/>
    </location>
</feature>
<evidence type="ECO:0000256" key="8">
    <source>
        <dbReference type="SAM" id="MobiDB-lite"/>
    </source>
</evidence>
<feature type="region of interest" description="Disordered" evidence="8">
    <location>
        <begin position="455"/>
        <end position="502"/>
    </location>
</feature>
<dbReference type="Proteomes" id="UP001283361">
    <property type="component" value="Unassembled WGS sequence"/>
</dbReference>
<dbReference type="Gene3D" id="1.20.1070.10">
    <property type="entry name" value="Rhodopsin 7-helix transmembrane proteins"/>
    <property type="match status" value="1"/>
</dbReference>
<keyword evidence="12" id="KW-1185">Reference proteome</keyword>
<dbReference type="Pfam" id="PF10324">
    <property type="entry name" value="7TM_GPCR_Srw"/>
    <property type="match status" value="1"/>
</dbReference>
<evidence type="ECO:0000256" key="5">
    <source>
        <dbReference type="ARBA" id="ARBA00023136"/>
    </source>
</evidence>
<accession>A0AAE1D1P3</accession>
<dbReference type="InterPro" id="IPR000276">
    <property type="entry name" value="GPCR_Rhodpsn"/>
</dbReference>
<feature type="transmembrane region" description="Helical" evidence="9">
    <location>
        <begin position="103"/>
        <end position="128"/>
    </location>
</feature>
<organism evidence="11 12">
    <name type="scientific">Elysia crispata</name>
    <name type="common">lettuce slug</name>
    <dbReference type="NCBI Taxonomy" id="231223"/>
    <lineage>
        <taxon>Eukaryota</taxon>
        <taxon>Metazoa</taxon>
        <taxon>Spiralia</taxon>
        <taxon>Lophotrochozoa</taxon>
        <taxon>Mollusca</taxon>
        <taxon>Gastropoda</taxon>
        <taxon>Heterobranchia</taxon>
        <taxon>Euthyneura</taxon>
        <taxon>Panpulmonata</taxon>
        <taxon>Sacoglossa</taxon>
        <taxon>Placobranchoidea</taxon>
        <taxon>Plakobranchidae</taxon>
        <taxon>Elysia</taxon>
    </lineage>
</organism>